<keyword evidence="2" id="KW-1185">Reference proteome</keyword>
<dbReference type="InterPro" id="IPR025316">
    <property type="entry name" value="DUF4221"/>
</dbReference>
<protein>
    <submittedName>
        <fullName evidence="1">DUF4221 domain-containing protein</fullName>
    </submittedName>
</protein>
<evidence type="ECO:0000313" key="2">
    <source>
        <dbReference type="Proteomes" id="UP001165489"/>
    </source>
</evidence>
<dbReference type="PROSITE" id="PS51257">
    <property type="entry name" value="PROKAR_LIPOPROTEIN"/>
    <property type="match status" value="1"/>
</dbReference>
<organism evidence="1 2">
    <name type="scientific">Belliella filtrata</name>
    <dbReference type="NCBI Taxonomy" id="2923435"/>
    <lineage>
        <taxon>Bacteria</taxon>
        <taxon>Pseudomonadati</taxon>
        <taxon>Bacteroidota</taxon>
        <taxon>Cytophagia</taxon>
        <taxon>Cytophagales</taxon>
        <taxon>Cyclobacteriaceae</taxon>
        <taxon>Belliella</taxon>
    </lineage>
</organism>
<proteinExistence type="predicted"/>
<sequence>MKHFSSLKILLGIILLLSCSKPSNETLQFSDNVKLEIDTVLVDSQGEALFLNWNLQNASLSTDSKYLYNLNITETSLEKIDLDDLQFVNKII</sequence>
<dbReference type="Pfam" id="PF13970">
    <property type="entry name" value="DUF4221"/>
    <property type="match status" value="1"/>
</dbReference>
<comment type="caution">
    <text evidence="1">The sequence shown here is derived from an EMBL/GenBank/DDBJ whole genome shotgun (WGS) entry which is preliminary data.</text>
</comment>
<name>A0ABS9V3F2_9BACT</name>
<gene>
    <name evidence="1" type="ORF">MM239_16150</name>
</gene>
<dbReference type="Proteomes" id="UP001165489">
    <property type="component" value="Unassembled WGS sequence"/>
</dbReference>
<dbReference type="RefSeq" id="WP_241349300.1">
    <property type="nucleotide sequence ID" value="NZ_JAKZGP010000051.1"/>
</dbReference>
<evidence type="ECO:0000313" key="1">
    <source>
        <dbReference type="EMBL" id="MCH7410942.1"/>
    </source>
</evidence>
<accession>A0ABS9V3F2</accession>
<dbReference type="EMBL" id="JAKZGP010000051">
    <property type="protein sequence ID" value="MCH7410942.1"/>
    <property type="molecule type" value="Genomic_DNA"/>
</dbReference>
<reference evidence="1" key="1">
    <citation type="submission" date="2022-03" db="EMBL/GenBank/DDBJ databases">
        <title>De novo assembled genomes of Belliella spp. (Cyclobacteriaceae) strains.</title>
        <authorList>
            <person name="Szabo A."/>
            <person name="Korponai K."/>
            <person name="Felfoldi T."/>
        </authorList>
    </citation>
    <scope>NUCLEOTIDE SEQUENCE</scope>
    <source>
        <strain evidence="1">DSM 111904</strain>
    </source>
</reference>